<dbReference type="Pfam" id="PF13679">
    <property type="entry name" value="Methyltransf_32"/>
    <property type="match status" value="1"/>
</dbReference>
<evidence type="ECO:0000259" key="1">
    <source>
        <dbReference type="Pfam" id="PF13679"/>
    </source>
</evidence>
<sequence length="445" mass="50955">MHSQEETIQKSLKMSFKVIRAYDWLLDLYVLDFFVDDHWEKLPLSWRNAFYNMDPQILGNILDGKIPETVLPLSFLALMKSVKCLTLTRQVLDKSGGEKSKGSPSDTCGGHPRLANLFLKHVKLKKRHEISLMAEVVHNTARQSDCNAVLDFGSGLGHLVRMLAYKYDLHAAGIESQTQLTEEARKLDLELEYTASKHISSESMDKLKRPTHFNLTLSSHKQLVEMALPDCMEEYGLVGLHPCGNLGPLLLKHFINFMKAKFICLVGCCFMKLTPDGYPMSQYVKGLDSDLSYFSREISCHAIEVYCDRLKKGDYEDLKIHAYRAALERILVEIDPKLKHAPVRSIKHSNNLTFERYCSLAFERLTLPLPKDPSVFARAHVDLRQWRRVVIVYTLRLALAPLVESVILLDRMLFVLEQGLSCEIRPVFDPKISPRNHIMIARRTI</sequence>
<evidence type="ECO:0000313" key="3">
    <source>
        <dbReference type="Proteomes" id="UP001549920"/>
    </source>
</evidence>
<feature type="domain" description="Methyltransferase" evidence="1">
    <location>
        <begin position="125"/>
        <end position="274"/>
    </location>
</feature>
<reference evidence="2 3" key="1">
    <citation type="submission" date="2024-06" db="EMBL/GenBank/DDBJ databases">
        <title>A chromosome-level genome assembly of beet webworm, Loxostege sticticalis.</title>
        <authorList>
            <person name="Zhang Y."/>
        </authorList>
    </citation>
    <scope>NUCLEOTIDE SEQUENCE [LARGE SCALE GENOMIC DNA]</scope>
    <source>
        <strain evidence="2">AQ026</strain>
        <tissue evidence="2">Whole body</tissue>
    </source>
</reference>
<dbReference type="InterPro" id="IPR025714">
    <property type="entry name" value="Methyltranfer_dom"/>
</dbReference>
<gene>
    <name evidence="2" type="ORF">ABMA27_006490</name>
</gene>
<dbReference type="EMBL" id="JBEUOH010000002">
    <property type="protein sequence ID" value="KAL0901183.1"/>
    <property type="molecule type" value="Genomic_DNA"/>
</dbReference>
<organism evidence="2 3">
    <name type="scientific">Loxostege sticticalis</name>
    <name type="common">Beet webworm moth</name>
    <dbReference type="NCBI Taxonomy" id="481309"/>
    <lineage>
        <taxon>Eukaryota</taxon>
        <taxon>Metazoa</taxon>
        <taxon>Ecdysozoa</taxon>
        <taxon>Arthropoda</taxon>
        <taxon>Hexapoda</taxon>
        <taxon>Insecta</taxon>
        <taxon>Pterygota</taxon>
        <taxon>Neoptera</taxon>
        <taxon>Endopterygota</taxon>
        <taxon>Lepidoptera</taxon>
        <taxon>Glossata</taxon>
        <taxon>Ditrysia</taxon>
        <taxon>Pyraloidea</taxon>
        <taxon>Crambidae</taxon>
        <taxon>Pyraustinae</taxon>
        <taxon>Loxostege</taxon>
    </lineage>
</organism>
<dbReference type="SUPFAM" id="SSF53335">
    <property type="entry name" value="S-adenosyl-L-methionine-dependent methyltransferases"/>
    <property type="match status" value="1"/>
</dbReference>
<evidence type="ECO:0000313" key="2">
    <source>
        <dbReference type="EMBL" id="KAL0901183.1"/>
    </source>
</evidence>
<name>A0ABR3IJE0_LOXSC</name>
<accession>A0ABR3IJE0</accession>
<dbReference type="PANTHER" id="PTHR12496:SF2">
    <property type="entry name" value="METHYLTRANSFERASE-LIKE PROTEIN 25B"/>
    <property type="match status" value="1"/>
</dbReference>
<comment type="caution">
    <text evidence="2">The sequence shown here is derived from an EMBL/GenBank/DDBJ whole genome shotgun (WGS) entry which is preliminary data.</text>
</comment>
<protein>
    <recommendedName>
        <fullName evidence="1">Methyltransferase domain-containing protein</fullName>
    </recommendedName>
</protein>
<dbReference type="InterPro" id="IPR052220">
    <property type="entry name" value="METTL25"/>
</dbReference>
<proteinExistence type="predicted"/>
<dbReference type="Proteomes" id="UP001549920">
    <property type="component" value="Unassembled WGS sequence"/>
</dbReference>
<keyword evidence="3" id="KW-1185">Reference proteome</keyword>
<dbReference type="InterPro" id="IPR029063">
    <property type="entry name" value="SAM-dependent_MTases_sf"/>
</dbReference>
<dbReference type="PANTHER" id="PTHR12496">
    <property type="entry name" value="CGI-41 METHYLTRANSFERASE"/>
    <property type="match status" value="1"/>
</dbReference>